<feature type="compositionally biased region" description="Basic and acidic residues" evidence="1">
    <location>
        <begin position="106"/>
        <end position="125"/>
    </location>
</feature>
<name>A0A9D4IMI7_DREPO</name>
<feature type="compositionally biased region" description="Polar residues" evidence="1">
    <location>
        <begin position="45"/>
        <end position="54"/>
    </location>
</feature>
<keyword evidence="3" id="KW-1185">Reference proteome</keyword>
<feature type="region of interest" description="Disordered" evidence="1">
    <location>
        <begin position="1"/>
        <end position="143"/>
    </location>
</feature>
<evidence type="ECO:0000313" key="2">
    <source>
        <dbReference type="EMBL" id="KAH3781206.1"/>
    </source>
</evidence>
<gene>
    <name evidence="2" type="ORF">DPMN_159032</name>
</gene>
<dbReference type="OrthoDB" id="5988260at2759"/>
<proteinExistence type="predicted"/>
<comment type="caution">
    <text evidence="2">The sequence shown here is derived from an EMBL/GenBank/DDBJ whole genome shotgun (WGS) entry which is preliminary data.</text>
</comment>
<dbReference type="EMBL" id="JAIWYP010000008">
    <property type="protein sequence ID" value="KAH3781206.1"/>
    <property type="molecule type" value="Genomic_DNA"/>
</dbReference>
<evidence type="ECO:0000256" key="1">
    <source>
        <dbReference type="SAM" id="MobiDB-lite"/>
    </source>
</evidence>
<feature type="compositionally biased region" description="Polar residues" evidence="1">
    <location>
        <begin position="20"/>
        <end position="34"/>
    </location>
</feature>
<accession>A0A9D4IMI7</accession>
<protein>
    <submittedName>
        <fullName evidence="2">Uncharacterized protein</fullName>
    </submittedName>
</protein>
<organism evidence="2 3">
    <name type="scientific">Dreissena polymorpha</name>
    <name type="common">Zebra mussel</name>
    <name type="synonym">Mytilus polymorpha</name>
    <dbReference type="NCBI Taxonomy" id="45954"/>
    <lineage>
        <taxon>Eukaryota</taxon>
        <taxon>Metazoa</taxon>
        <taxon>Spiralia</taxon>
        <taxon>Lophotrochozoa</taxon>
        <taxon>Mollusca</taxon>
        <taxon>Bivalvia</taxon>
        <taxon>Autobranchia</taxon>
        <taxon>Heteroconchia</taxon>
        <taxon>Euheterodonta</taxon>
        <taxon>Imparidentia</taxon>
        <taxon>Neoheterodontei</taxon>
        <taxon>Myida</taxon>
        <taxon>Dreissenoidea</taxon>
        <taxon>Dreissenidae</taxon>
        <taxon>Dreissena</taxon>
    </lineage>
</organism>
<dbReference type="Proteomes" id="UP000828390">
    <property type="component" value="Unassembled WGS sequence"/>
</dbReference>
<reference evidence="2" key="1">
    <citation type="journal article" date="2019" name="bioRxiv">
        <title>The Genome of the Zebra Mussel, Dreissena polymorpha: A Resource for Invasive Species Research.</title>
        <authorList>
            <person name="McCartney M.A."/>
            <person name="Auch B."/>
            <person name="Kono T."/>
            <person name="Mallez S."/>
            <person name="Zhang Y."/>
            <person name="Obille A."/>
            <person name="Becker A."/>
            <person name="Abrahante J.E."/>
            <person name="Garbe J."/>
            <person name="Badalamenti J.P."/>
            <person name="Herman A."/>
            <person name="Mangelson H."/>
            <person name="Liachko I."/>
            <person name="Sullivan S."/>
            <person name="Sone E.D."/>
            <person name="Koren S."/>
            <person name="Silverstein K.A.T."/>
            <person name="Beckman K.B."/>
            <person name="Gohl D.M."/>
        </authorList>
    </citation>
    <scope>NUCLEOTIDE SEQUENCE</scope>
    <source>
        <strain evidence="2">Duluth1</strain>
        <tissue evidence="2">Whole animal</tissue>
    </source>
</reference>
<sequence>MGNWCPYKKKKTEEEDPIDQNGTCVDSISESNVAENDKGKHAQTNDDAVNQENNTEPKRFESTSKSNVAENNKGKHAPTHDGALNQVYNTEPKRNESKRPHTSTPKGDEENDKLQDGGQDAKDQLKTQTPGSYYSDEILQPNSNKLYPVQTQKQDQLARQKEASKEMLYRVYENVIGTLEEFERRCNKRHTKEKLVVSEIDFPDQSDKSDRDVKANMDVQLLLFEEHRKSCPPKFTKEVNGELRMKTIYWAAARGETELDETDEYTTNLYEILVKDKTHHAVLDQPRQPVEHKTMRQTLQFIMKGNAKAMEIECEYQTDPDKMAKDPKTRKTAIRPYVGANRIYMCNTDLQPYLDQDVPGFLESDIK</sequence>
<reference evidence="2" key="2">
    <citation type="submission" date="2020-11" db="EMBL/GenBank/DDBJ databases">
        <authorList>
            <person name="McCartney M.A."/>
            <person name="Auch B."/>
            <person name="Kono T."/>
            <person name="Mallez S."/>
            <person name="Becker A."/>
            <person name="Gohl D.M."/>
            <person name="Silverstein K.A.T."/>
            <person name="Koren S."/>
            <person name="Bechman K.B."/>
            <person name="Herman A."/>
            <person name="Abrahante J.E."/>
            <person name="Garbe J."/>
        </authorList>
    </citation>
    <scope>NUCLEOTIDE SEQUENCE</scope>
    <source>
        <strain evidence="2">Duluth1</strain>
        <tissue evidence="2">Whole animal</tissue>
    </source>
</reference>
<dbReference type="AlphaFoldDB" id="A0A9D4IMI7"/>
<evidence type="ECO:0000313" key="3">
    <source>
        <dbReference type="Proteomes" id="UP000828390"/>
    </source>
</evidence>
<feature type="compositionally biased region" description="Basic and acidic residues" evidence="1">
    <location>
        <begin position="35"/>
        <end position="44"/>
    </location>
</feature>